<proteinExistence type="predicted"/>
<keyword evidence="2" id="KW-1133">Transmembrane helix</keyword>
<gene>
    <name evidence="3" type="ORF">FD35_GL002266</name>
</gene>
<feature type="transmembrane region" description="Helical" evidence="2">
    <location>
        <begin position="93"/>
        <end position="111"/>
    </location>
</feature>
<keyword evidence="2" id="KW-0472">Membrane</keyword>
<reference evidence="3 4" key="1">
    <citation type="journal article" date="2015" name="Genome Announc.">
        <title>Expanding the biotechnology potential of lactobacilli through comparative genomics of 213 strains and associated genera.</title>
        <authorList>
            <person name="Sun Z."/>
            <person name="Harris H.M."/>
            <person name="McCann A."/>
            <person name="Guo C."/>
            <person name="Argimon S."/>
            <person name="Zhang W."/>
            <person name="Yang X."/>
            <person name="Jeffery I.B."/>
            <person name="Cooney J.C."/>
            <person name="Kagawa T.F."/>
            <person name="Liu W."/>
            <person name="Song Y."/>
            <person name="Salvetti E."/>
            <person name="Wrobel A."/>
            <person name="Rasinkangas P."/>
            <person name="Parkhill J."/>
            <person name="Rea M.C."/>
            <person name="O'Sullivan O."/>
            <person name="Ritari J."/>
            <person name="Douillard F.P."/>
            <person name="Paul Ross R."/>
            <person name="Yang R."/>
            <person name="Briner A.E."/>
            <person name="Felis G.E."/>
            <person name="de Vos W.M."/>
            <person name="Barrangou R."/>
            <person name="Klaenhammer T.R."/>
            <person name="Caufield P.W."/>
            <person name="Cui Y."/>
            <person name="Zhang H."/>
            <person name="O'Toole P.W."/>
        </authorList>
    </citation>
    <scope>NUCLEOTIDE SEQUENCE [LARGE SCALE GENOMIC DNA]</scope>
    <source>
        <strain evidence="3 4">DSM 15814</strain>
    </source>
</reference>
<dbReference type="PATRIC" id="fig|1114972.6.peg.2322"/>
<feature type="compositionally biased region" description="Basic and acidic residues" evidence="1">
    <location>
        <begin position="1"/>
        <end position="15"/>
    </location>
</feature>
<protein>
    <submittedName>
        <fullName evidence="3">Uncharacterized protein</fullName>
    </submittedName>
</protein>
<keyword evidence="2" id="KW-0812">Transmembrane</keyword>
<evidence type="ECO:0000256" key="2">
    <source>
        <dbReference type="SAM" id="Phobius"/>
    </source>
</evidence>
<dbReference type="EMBL" id="AZFF01000005">
    <property type="protein sequence ID" value="KRL56222.1"/>
    <property type="molecule type" value="Genomic_DNA"/>
</dbReference>
<feature type="region of interest" description="Disordered" evidence="1">
    <location>
        <begin position="1"/>
        <end position="85"/>
    </location>
</feature>
<evidence type="ECO:0000313" key="3">
    <source>
        <dbReference type="EMBL" id="KRL56222.1"/>
    </source>
</evidence>
<evidence type="ECO:0000313" key="4">
    <source>
        <dbReference type="Proteomes" id="UP000051999"/>
    </source>
</evidence>
<dbReference type="STRING" id="1114972.FD35_GL002266"/>
<keyword evidence="4" id="KW-1185">Reference proteome</keyword>
<sequence length="115" mass="12984">MNDDQNKDHLTREQYRQQSAQQTDYDSQPDSEGEDEPTRSRLHRQRRTSASEPEVDPSFGGGTSQPGGEPTSRMQATGPLTPEQKQKRLAHRLNIAIIVLVVLIVLVYLILRFVG</sequence>
<feature type="compositionally biased region" description="Polar residues" evidence="1">
    <location>
        <begin position="16"/>
        <end position="26"/>
    </location>
</feature>
<evidence type="ECO:0000256" key="1">
    <source>
        <dbReference type="SAM" id="MobiDB-lite"/>
    </source>
</evidence>
<dbReference type="RefSeq" id="WP_017262825.1">
    <property type="nucleotide sequence ID" value="NZ_AUAW01000006.1"/>
</dbReference>
<organism evidence="3 4">
    <name type="scientific">Furfurilactobacillus rossiae DSM 15814</name>
    <dbReference type="NCBI Taxonomy" id="1114972"/>
    <lineage>
        <taxon>Bacteria</taxon>
        <taxon>Bacillati</taxon>
        <taxon>Bacillota</taxon>
        <taxon>Bacilli</taxon>
        <taxon>Lactobacillales</taxon>
        <taxon>Lactobacillaceae</taxon>
        <taxon>Furfurilactobacillus</taxon>
    </lineage>
</organism>
<dbReference type="OrthoDB" id="9918804at2"/>
<dbReference type="AlphaFoldDB" id="A0A0R1RIS6"/>
<comment type="caution">
    <text evidence="3">The sequence shown here is derived from an EMBL/GenBank/DDBJ whole genome shotgun (WGS) entry which is preliminary data.</text>
</comment>
<accession>A0A0R1RIS6</accession>
<dbReference type="Proteomes" id="UP000051999">
    <property type="component" value="Unassembled WGS sequence"/>
</dbReference>
<name>A0A0R1RIS6_9LACO</name>